<dbReference type="PROSITE" id="PS00041">
    <property type="entry name" value="HTH_ARAC_FAMILY_1"/>
    <property type="match status" value="1"/>
</dbReference>
<name>A0A1I3UMK6_9RHOB</name>
<dbReference type="AlphaFoldDB" id="A0A1I3UMK6"/>
<feature type="domain" description="HTH araC/xylS-type" evidence="4">
    <location>
        <begin position="11"/>
        <end position="109"/>
    </location>
</feature>
<evidence type="ECO:0000313" key="6">
    <source>
        <dbReference type="Proteomes" id="UP000199630"/>
    </source>
</evidence>
<dbReference type="InterPro" id="IPR010499">
    <property type="entry name" value="AraC_E-bd"/>
</dbReference>
<evidence type="ECO:0000256" key="2">
    <source>
        <dbReference type="ARBA" id="ARBA00023125"/>
    </source>
</evidence>
<dbReference type="Pfam" id="PF06445">
    <property type="entry name" value="GyrI-like"/>
    <property type="match status" value="1"/>
</dbReference>
<evidence type="ECO:0000256" key="1">
    <source>
        <dbReference type="ARBA" id="ARBA00023015"/>
    </source>
</evidence>
<dbReference type="InterPro" id="IPR018062">
    <property type="entry name" value="HTH_AraC-typ_CS"/>
</dbReference>
<dbReference type="PANTHER" id="PTHR40055">
    <property type="entry name" value="TRANSCRIPTIONAL REGULATOR YGIV-RELATED"/>
    <property type="match status" value="1"/>
</dbReference>
<dbReference type="Pfam" id="PF12833">
    <property type="entry name" value="HTH_18"/>
    <property type="match status" value="1"/>
</dbReference>
<dbReference type="InterPro" id="IPR009057">
    <property type="entry name" value="Homeodomain-like_sf"/>
</dbReference>
<keyword evidence="3" id="KW-0804">Transcription</keyword>
<organism evidence="5 6">
    <name type="scientific">Celeribacter neptunius</name>
    <dbReference type="NCBI Taxonomy" id="588602"/>
    <lineage>
        <taxon>Bacteria</taxon>
        <taxon>Pseudomonadati</taxon>
        <taxon>Pseudomonadota</taxon>
        <taxon>Alphaproteobacteria</taxon>
        <taxon>Rhodobacterales</taxon>
        <taxon>Roseobacteraceae</taxon>
        <taxon>Celeribacter</taxon>
    </lineage>
</organism>
<dbReference type="PROSITE" id="PS01124">
    <property type="entry name" value="HTH_ARAC_FAMILY_2"/>
    <property type="match status" value="1"/>
</dbReference>
<evidence type="ECO:0000259" key="4">
    <source>
        <dbReference type="PROSITE" id="PS01124"/>
    </source>
</evidence>
<keyword evidence="2" id="KW-0238">DNA-binding</keyword>
<gene>
    <name evidence="5" type="ORF">SAMN04487991_3124</name>
</gene>
<dbReference type="GO" id="GO:0043565">
    <property type="term" value="F:sequence-specific DNA binding"/>
    <property type="evidence" value="ECO:0007669"/>
    <property type="project" value="InterPro"/>
</dbReference>
<evidence type="ECO:0000256" key="3">
    <source>
        <dbReference type="ARBA" id="ARBA00023163"/>
    </source>
</evidence>
<dbReference type="SMART" id="SM00871">
    <property type="entry name" value="AraC_E_bind"/>
    <property type="match status" value="1"/>
</dbReference>
<evidence type="ECO:0000313" key="5">
    <source>
        <dbReference type="EMBL" id="SFJ84135.1"/>
    </source>
</evidence>
<dbReference type="PANTHER" id="PTHR40055:SF1">
    <property type="entry name" value="TRANSCRIPTIONAL REGULATOR YGIV-RELATED"/>
    <property type="match status" value="1"/>
</dbReference>
<protein>
    <submittedName>
        <fullName evidence="5">Transcriptional regulator, AraC family</fullName>
    </submittedName>
</protein>
<dbReference type="STRING" id="588602.SAMN04487991_3124"/>
<dbReference type="EMBL" id="FORH01000006">
    <property type="protein sequence ID" value="SFJ84135.1"/>
    <property type="molecule type" value="Genomic_DNA"/>
</dbReference>
<dbReference type="Gene3D" id="1.10.10.60">
    <property type="entry name" value="Homeodomain-like"/>
    <property type="match status" value="1"/>
</dbReference>
<reference evidence="6" key="1">
    <citation type="submission" date="2016-10" db="EMBL/GenBank/DDBJ databases">
        <authorList>
            <person name="Varghese N."/>
            <person name="Submissions S."/>
        </authorList>
    </citation>
    <scope>NUCLEOTIDE SEQUENCE [LARGE SCALE GENOMIC DNA]</scope>
    <source>
        <strain evidence="6">DSM 26471</strain>
    </source>
</reference>
<sequence>MVRHSYEDRLLRVLDYVYAHLDGDLSLDTLAEVAALSRFHFHRVFSGMTGETVAGFIRRVRLSKASHLLLRSEDEIERIALQCGYPNPRSFTRAFQDAFGLTPTAFRARGVEMPPLRLNERGDYEMYEITVEDRAPAAFAGVAHKGDYMEIGQAFEVAAKTALSRGMGPVLGAMVGVYFSNPGEVPVEEMRSMAGFVLTGEMDLAPPLEPFSLAGGRYAVLRHIGPYTGLRQAYDYLYGKWLPESGEEPRDGPPFEIYLNSPMDTAPEDLVTLIHAPIA</sequence>
<dbReference type="RefSeq" id="WP_245781231.1">
    <property type="nucleotide sequence ID" value="NZ_FORH01000006.1"/>
</dbReference>
<keyword evidence="1" id="KW-0805">Transcription regulation</keyword>
<dbReference type="Proteomes" id="UP000199630">
    <property type="component" value="Unassembled WGS sequence"/>
</dbReference>
<dbReference type="SMART" id="SM00342">
    <property type="entry name" value="HTH_ARAC"/>
    <property type="match status" value="1"/>
</dbReference>
<dbReference type="PRINTS" id="PR00032">
    <property type="entry name" value="HTHARAC"/>
</dbReference>
<dbReference type="InterPro" id="IPR020449">
    <property type="entry name" value="Tscrpt_reg_AraC-type_HTH"/>
</dbReference>
<keyword evidence="6" id="KW-1185">Reference proteome</keyword>
<dbReference type="InterPro" id="IPR050908">
    <property type="entry name" value="SmbC-like"/>
</dbReference>
<dbReference type="Gene3D" id="3.20.80.10">
    <property type="entry name" value="Regulatory factor, effector binding domain"/>
    <property type="match status" value="1"/>
</dbReference>
<dbReference type="SUPFAM" id="SSF55136">
    <property type="entry name" value="Probable bacterial effector-binding domain"/>
    <property type="match status" value="1"/>
</dbReference>
<dbReference type="InterPro" id="IPR011256">
    <property type="entry name" value="Reg_factor_effector_dom_sf"/>
</dbReference>
<dbReference type="SUPFAM" id="SSF46689">
    <property type="entry name" value="Homeodomain-like"/>
    <property type="match status" value="2"/>
</dbReference>
<dbReference type="InterPro" id="IPR029442">
    <property type="entry name" value="GyrI-like"/>
</dbReference>
<dbReference type="InterPro" id="IPR018060">
    <property type="entry name" value="HTH_AraC"/>
</dbReference>
<proteinExistence type="predicted"/>
<accession>A0A1I3UMK6</accession>
<dbReference type="GO" id="GO:0003700">
    <property type="term" value="F:DNA-binding transcription factor activity"/>
    <property type="evidence" value="ECO:0007669"/>
    <property type="project" value="InterPro"/>
</dbReference>